<proteinExistence type="predicted"/>
<comment type="caution">
    <text evidence="2">The sequence shown here is derived from an EMBL/GenBank/DDBJ whole genome shotgun (WGS) entry which is preliminary data.</text>
</comment>
<protein>
    <submittedName>
        <fullName evidence="2">Uncharacterized protein</fullName>
    </submittedName>
</protein>
<accession>A0AB37AWQ9</accession>
<feature type="compositionally biased region" description="Low complexity" evidence="1">
    <location>
        <begin position="41"/>
        <end position="65"/>
    </location>
</feature>
<gene>
    <name evidence="2" type="ORF">C6P99_05580</name>
</gene>
<organism evidence="2 3">
    <name type="scientific">Burkholderia multivorans</name>
    <dbReference type="NCBI Taxonomy" id="87883"/>
    <lineage>
        <taxon>Bacteria</taxon>
        <taxon>Pseudomonadati</taxon>
        <taxon>Pseudomonadota</taxon>
        <taxon>Betaproteobacteria</taxon>
        <taxon>Burkholderiales</taxon>
        <taxon>Burkholderiaceae</taxon>
        <taxon>Burkholderia</taxon>
        <taxon>Burkholderia cepacia complex</taxon>
    </lineage>
</organism>
<evidence type="ECO:0000313" key="3">
    <source>
        <dbReference type="Proteomes" id="UP000237811"/>
    </source>
</evidence>
<name>A0AB37AWQ9_9BURK</name>
<evidence type="ECO:0000256" key="1">
    <source>
        <dbReference type="SAM" id="MobiDB-lite"/>
    </source>
</evidence>
<dbReference type="EMBL" id="PVFR01000016">
    <property type="protein sequence ID" value="PRE53743.1"/>
    <property type="molecule type" value="Genomic_DNA"/>
</dbReference>
<dbReference type="AlphaFoldDB" id="A0AB37AWQ9"/>
<reference evidence="2 3" key="1">
    <citation type="submission" date="2018-03" db="EMBL/GenBank/DDBJ databases">
        <authorList>
            <person name="Nguyen K."/>
            <person name="Fouts D."/>
            <person name="Sutton G."/>
        </authorList>
    </citation>
    <scope>NUCLEOTIDE SEQUENCE [LARGE SCALE GENOMIC DNA]</scope>
    <source>
        <strain evidence="2 3">AU14328</strain>
    </source>
</reference>
<feature type="region of interest" description="Disordered" evidence="1">
    <location>
        <begin position="23"/>
        <end position="65"/>
    </location>
</feature>
<evidence type="ECO:0000313" key="2">
    <source>
        <dbReference type="EMBL" id="PRE53743.1"/>
    </source>
</evidence>
<sequence>MHRRSPCRCTFCSRAAAYAVGRRAGRRPNDYRRAKKDRRAPIGSAAAGSRRAGAARGPAACVTAA</sequence>
<dbReference type="Proteomes" id="UP000237811">
    <property type="component" value="Unassembled WGS sequence"/>
</dbReference>